<name>X1BD81_9ZZZZ</name>
<gene>
    <name evidence="1" type="ORF">S01H4_38745</name>
</gene>
<organism evidence="1">
    <name type="scientific">marine sediment metagenome</name>
    <dbReference type="NCBI Taxonomy" id="412755"/>
    <lineage>
        <taxon>unclassified sequences</taxon>
        <taxon>metagenomes</taxon>
        <taxon>ecological metagenomes</taxon>
    </lineage>
</organism>
<evidence type="ECO:0008006" key="2">
    <source>
        <dbReference type="Google" id="ProtNLM"/>
    </source>
</evidence>
<dbReference type="EMBL" id="BART01020920">
    <property type="protein sequence ID" value="GAG93924.1"/>
    <property type="molecule type" value="Genomic_DNA"/>
</dbReference>
<dbReference type="AlphaFoldDB" id="X1BD81"/>
<proteinExistence type="predicted"/>
<accession>X1BD81</accession>
<evidence type="ECO:0000313" key="1">
    <source>
        <dbReference type="EMBL" id="GAG93924.1"/>
    </source>
</evidence>
<comment type="caution">
    <text evidence="1">The sequence shown here is derived from an EMBL/GenBank/DDBJ whole genome shotgun (WGS) entry which is preliminary data.</text>
</comment>
<feature type="non-terminal residue" evidence="1">
    <location>
        <position position="111"/>
    </location>
</feature>
<dbReference type="Gene3D" id="3.40.50.20">
    <property type="match status" value="1"/>
</dbReference>
<protein>
    <recommendedName>
        <fullName evidence="2">Polysaccharide biosynthesis protein CapD-like domain-containing protein</fullName>
    </recommendedName>
</protein>
<reference evidence="1" key="1">
    <citation type="journal article" date="2014" name="Front. Microbiol.">
        <title>High frequency of phylogenetically diverse reductive dehalogenase-homologous genes in deep subseafloor sedimentary metagenomes.</title>
        <authorList>
            <person name="Kawai M."/>
            <person name="Futagami T."/>
            <person name="Toyoda A."/>
            <person name="Takaki Y."/>
            <person name="Nishi S."/>
            <person name="Hori S."/>
            <person name="Arai W."/>
            <person name="Tsubouchi T."/>
            <person name="Morono Y."/>
            <person name="Uchiyama I."/>
            <person name="Ito T."/>
            <person name="Fujiyama A."/>
            <person name="Inagaki F."/>
            <person name="Takami H."/>
        </authorList>
    </citation>
    <scope>NUCLEOTIDE SEQUENCE</scope>
    <source>
        <strain evidence="1">Expedition CK06-06</strain>
    </source>
</reference>
<sequence>MKRVLVTGAGGSAGINFINSLRLADEPYYIVGGDINKWHLELPDIDKAYLLPNCTQSDYIEKLNKVIRLENIEFIHPQPDVEVEVISANRNKINAKTLLPKHETIQICRSK</sequence>